<gene>
    <name evidence="4" type="ORF">HC031_23370</name>
</gene>
<dbReference type="PANTHER" id="PTHR11839:SF18">
    <property type="entry name" value="NUDIX HYDROLASE DOMAIN-CONTAINING PROTEIN"/>
    <property type="match status" value="1"/>
</dbReference>
<keyword evidence="2 4" id="KW-0378">Hydrolase</keyword>
<evidence type="ECO:0000256" key="1">
    <source>
        <dbReference type="ARBA" id="ARBA00001946"/>
    </source>
</evidence>
<name>A0ABX0Y2P8_9ACTN</name>
<dbReference type="GO" id="GO:0016787">
    <property type="term" value="F:hydrolase activity"/>
    <property type="evidence" value="ECO:0007669"/>
    <property type="project" value="UniProtKB-KW"/>
</dbReference>
<dbReference type="Gene3D" id="3.90.79.10">
    <property type="entry name" value="Nucleoside Triphosphate Pyrophosphohydrolase"/>
    <property type="match status" value="1"/>
</dbReference>
<keyword evidence="5" id="KW-1185">Reference proteome</keyword>
<dbReference type="InterPro" id="IPR015797">
    <property type="entry name" value="NUDIX_hydrolase-like_dom_sf"/>
</dbReference>
<protein>
    <submittedName>
        <fullName evidence="4">NUDIX hydrolase</fullName>
    </submittedName>
</protein>
<dbReference type="SUPFAM" id="SSF55811">
    <property type="entry name" value="Nudix"/>
    <property type="match status" value="1"/>
</dbReference>
<dbReference type="PROSITE" id="PS00893">
    <property type="entry name" value="NUDIX_BOX"/>
    <property type="match status" value="1"/>
</dbReference>
<dbReference type="Proteomes" id="UP000722989">
    <property type="component" value="Unassembled WGS sequence"/>
</dbReference>
<accession>A0ABX0Y2P8</accession>
<dbReference type="EMBL" id="JAATVY010000020">
    <property type="protein sequence ID" value="NJC72636.1"/>
    <property type="molecule type" value="Genomic_DNA"/>
</dbReference>
<proteinExistence type="predicted"/>
<evidence type="ECO:0000259" key="3">
    <source>
        <dbReference type="PROSITE" id="PS51462"/>
    </source>
</evidence>
<sequence length="223" mass="24969">MSRSPTGAPEGSSLGAPVGCCRELPDRGVEYGRSVTEGPAELTRWTIHGERVIDDTRRARWSIAEVELPDGVRFEQYVLRLPKAAIVVVLDEDDRVLMMWRHRFIIDRWVWELPGGYVDESEDPATTAAREVEEETGWRPRSIEPLLSFQPMVGTADAENLLFLARGADYVGTPEDVNEAERIDWIPLDKVLDYIARGEIVGAASVVGILDVLARRQRGELEA</sequence>
<reference evidence="4 5" key="1">
    <citation type="submission" date="2020-03" db="EMBL/GenBank/DDBJ databases">
        <title>WGS of the type strain of Planosporangium spp.</title>
        <authorList>
            <person name="Thawai C."/>
        </authorList>
    </citation>
    <scope>NUCLEOTIDE SEQUENCE [LARGE SCALE GENOMIC DNA]</scope>
    <source>
        <strain evidence="4 5">TBRC 5610</strain>
    </source>
</reference>
<dbReference type="PROSITE" id="PS51462">
    <property type="entry name" value="NUDIX"/>
    <property type="match status" value="1"/>
</dbReference>
<organism evidence="4 5">
    <name type="scientific">Planosporangium thailandense</name>
    <dbReference type="NCBI Taxonomy" id="765197"/>
    <lineage>
        <taxon>Bacteria</taxon>
        <taxon>Bacillati</taxon>
        <taxon>Actinomycetota</taxon>
        <taxon>Actinomycetes</taxon>
        <taxon>Micromonosporales</taxon>
        <taxon>Micromonosporaceae</taxon>
        <taxon>Planosporangium</taxon>
    </lineage>
</organism>
<dbReference type="Pfam" id="PF00293">
    <property type="entry name" value="NUDIX"/>
    <property type="match status" value="1"/>
</dbReference>
<dbReference type="PANTHER" id="PTHR11839">
    <property type="entry name" value="UDP/ADP-SUGAR PYROPHOSPHATASE"/>
    <property type="match status" value="1"/>
</dbReference>
<dbReference type="InterPro" id="IPR000086">
    <property type="entry name" value="NUDIX_hydrolase_dom"/>
</dbReference>
<evidence type="ECO:0000313" key="5">
    <source>
        <dbReference type="Proteomes" id="UP000722989"/>
    </source>
</evidence>
<feature type="domain" description="Nudix hydrolase" evidence="3">
    <location>
        <begin position="80"/>
        <end position="208"/>
    </location>
</feature>
<evidence type="ECO:0000313" key="4">
    <source>
        <dbReference type="EMBL" id="NJC72636.1"/>
    </source>
</evidence>
<dbReference type="CDD" id="cd03424">
    <property type="entry name" value="NUDIX_ADPRase_Nudt5_UGPPase_Nudt14"/>
    <property type="match status" value="1"/>
</dbReference>
<comment type="caution">
    <text evidence="4">The sequence shown here is derived from an EMBL/GenBank/DDBJ whole genome shotgun (WGS) entry which is preliminary data.</text>
</comment>
<comment type="cofactor">
    <cofactor evidence="1">
        <name>Mg(2+)</name>
        <dbReference type="ChEBI" id="CHEBI:18420"/>
    </cofactor>
</comment>
<dbReference type="InterPro" id="IPR020084">
    <property type="entry name" value="NUDIX_hydrolase_CS"/>
</dbReference>
<evidence type="ECO:0000256" key="2">
    <source>
        <dbReference type="ARBA" id="ARBA00022801"/>
    </source>
</evidence>